<dbReference type="Proteomes" id="UP000002931">
    <property type="component" value="Unassembled WGS sequence"/>
</dbReference>
<reference evidence="11 12" key="1">
    <citation type="journal article" date="2010" name="J. Bacteriol.">
        <title>Genome sequences of Pelagibaca bermudensis HTCC2601T and Maritimibacter alkaliphilus HTCC2654T, the type strains of two marine Roseobacter genera.</title>
        <authorList>
            <person name="Thrash J.C."/>
            <person name="Cho J.C."/>
            <person name="Ferriera S."/>
            <person name="Johnson J."/>
            <person name="Vergin K.L."/>
            <person name="Giovannoni S.J."/>
        </authorList>
    </citation>
    <scope>NUCLEOTIDE SEQUENCE [LARGE SCALE GENOMIC DNA]</scope>
    <source>
        <strain evidence="11 12">HTCC2654</strain>
    </source>
</reference>
<dbReference type="InterPro" id="IPR027417">
    <property type="entry name" value="P-loop_NTPase"/>
</dbReference>
<dbReference type="InterPro" id="IPR008145">
    <property type="entry name" value="GK/Ca_channel_bsu"/>
</dbReference>
<dbReference type="PANTHER" id="PTHR23117:SF13">
    <property type="entry name" value="GUANYLATE KINASE"/>
    <property type="match status" value="1"/>
</dbReference>
<dbReference type="PROSITE" id="PS50052">
    <property type="entry name" value="GUANYLATE_KINASE_2"/>
    <property type="match status" value="1"/>
</dbReference>
<organism evidence="11 12">
    <name type="scientific">Maritimibacter alkaliphilus HTCC2654</name>
    <dbReference type="NCBI Taxonomy" id="314271"/>
    <lineage>
        <taxon>Bacteria</taxon>
        <taxon>Pseudomonadati</taxon>
        <taxon>Pseudomonadota</taxon>
        <taxon>Alphaproteobacteria</taxon>
        <taxon>Rhodobacterales</taxon>
        <taxon>Roseobacteraceae</taxon>
        <taxon>Maritimibacter</taxon>
    </lineage>
</organism>
<dbReference type="PANTHER" id="PTHR23117">
    <property type="entry name" value="GUANYLATE KINASE-RELATED"/>
    <property type="match status" value="1"/>
</dbReference>
<keyword evidence="5 9" id="KW-0547">Nucleotide-binding</keyword>
<dbReference type="InterPro" id="IPR020590">
    <property type="entry name" value="Guanylate_kinase_CS"/>
</dbReference>
<evidence type="ECO:0000256" key="9">
    <source>
        <dbReference type="HAMAP-Rule" id="MF_00328"/>
    </source>
</evidence>
<feature type="binding site" evidence="9">
    <location>
        <begin position="12"/>
        <end position="19"/>
    </location>
    <ligand>
        <name>ATP</name>
        <dbReference type="ChEBI" id="CHEBI:30616"/>
    </ligand>
</feature>
<evidence type="ECO:0000256" key="5">
    <source>
        <dbReference type="ARBA" id="ARBA00022741"/>
    </source>
</evidence>
<dbReference type="GO" id="GO:0005524">
    <property type="term" value="F:ATP binding"/>
    <property type="evidence" value="ECO:0007669"/>
    <property type="project" value="UniProtKB-UniRule"/>
</dbReference>
<evidence type="ECO:0000256" key="3">
    <source>
        <dbReference type="ARBA" id="ARBA00016296"/>
    </source>
</evidence>
<evidence type="ECO:0000313" key="12">
    <source>
        <dbReference type="Proteomes" id="UP000002931"/>
    </source>
</evidence>
<dbReference type="PROSITE" id="PS00856">
    <property type="entry name" value="GUANYLATE_KINASE_1"/>
    <property type="match status" value="1"/>
</dbReference>
<comment type="similarity">
    <text evidence="1 9">Belongs to the guanylate kinase family.</text>
</comment>
<evidence type="ECO:0000256" key="6">
    <source>
        <dbReference type="ARBA" id="ARBA00022777"/>
    </source>
</evidence>
<accession>A3VKB4</accession>
<dbReference type="STRING" id="314271.RB2654_04396"/>
<keyword evidence="7 9" id="KW-0067">ATP-binding</keyword>
<dbReference type="NCBIfam" id="TIGR03263">
    <property type="entry name" value="guanyl_kin"/>
    <property type="match status" value="1"/>
</dbReference>
<dbReference type="Gene3D" id="3.40.50.300">
    <property type="entry name" value="P-loop containing nucleotide triphosphate hydrolases"/>
    <property type="match status" value="1"/>
</dbReference>
<keyword evidence="9" id="KW-0963">Cytoplasm</keyword>
<dbReference type="SMART" id="SM00072">
    <property type="entry name" value="GuKc"/>
    <property type="match status" value="1"/>
</dbReference>
<dbReference type="SUPFAM" id="SSF52540">
    <property type="entry name" value="P-loop containing nucleoside triphosphate hydrolases"/>
    <property type="match status" value="1"/>
</dbReference>
<evidence type="ECO:0000256" key="4">
    <source>
        <dbReference type="ARBA" id="ARBA00022679"/>
    </source>
</evidence>
<evidence type="ECO:0000313" key="11">
    <source>
        <dbReference type="EMBL" id="EAQ11238.1"/>
    </source>
</evidence>
<dbReference type="HAMAP" id="MF_00328">
    <property type="entry name" value="Guanylate_kinase"/>
    <property type="match status" value="1"/>
</dbReference>
<dbReference type="EMBL" id="AAMT01000017">
    <property type="protein sequence ID" value="EAQ11238.1"/>
    <property type="molecule type" value="Genomic_DNA"/>
</dbReference>
<comment type="function">
    <text evidence="9">Essential for recycling GMP and indirectly, cGMP.</text>
</comment>
<evidence type="ECO:0000256" key="1">
    <source>
        <dbReference type="ARBA" id="ARBA00005790"/>
    </source>
</evidence>
<evidence type="ECO:0000256" key="7">
    <source>
        <dbReference type="ARBA" id="ARBA00022840"/>
    </source>
</evidence>
<protein>
    <recommendedName>
        <fullName evidence="3 9">Guanylate kinase</fullName>
        <ecNumber evidence="2 9">2.7.4.8</ecNumber>
    </recommendedName>
    <alternativeName>
        <fullName evidence="8 9">GMP kinase</fullName>
    </alternativeName>
</protein>
<feature type="domain" description="Guanylate kinase-like" evidence="10">
    <location>
        <begin position="5"/>
        <end position="185"/>
    </location>
</feature>
<dbReference type="InterPro" id="IPR017665">
    <property type="entry name" value="Guanylate_kinase"/>
</dbReference>
<dbReference type="OrthoDB" id="9808150at2"/>
<sequence length="213" mass="24138">MKRRGLLIILSSPSGAGKSTLAHRLMDWDPTLAFSVSATTRTPREGEVDGKDYRFMDETGFKKLVADGQMLEHAHVFGHFYGSPEAPVRDAIENGCDVLFDIDWQGAEQIKDSSLSHHVLSIFVLPPSIAELKRRLITRGKDAPETIEKRMQKSWDEISHWHGYDYVLVNDDLDATFEKLKVIVSAERLRKSQQPNLTPFIRQLQAEFTEADA</sequence>
<evidence type="ECO:0000256" key="8">
    <source>
        <dbReference type="ARBA" id="ARBA00030128"/>
    </source>
</evidence>
<dbReference type="CDD" id="cd00071">
    <property type="entry name" value="GMPK"/>
    <property type="match status" value="1"/>
</dbReference>
<evidence type="ECO:0000259" key="10">
    <source>
        <dbReference type="PROSITE" id="PS50052"/>
    </source>
</evidence>
<dbReference type="EC" id="2.7.4.8" evidence="2 9"/>
<keyword evidence="4 9" id="KW-0808">Transferase</keyword>
<dbReference type="RefSeq" id="WP_008328999.1">
    <property type="nucleotide sequence ID" value="NZ_CH902578.1"/>
</dbReference>
<dbReference type="Pfam" id="PF00625">
    <property type="entry name" value="Guanylate_kin"/>
    <property type="match status" value="1"/>
</dbReference>
<evidence type="ECO:0000256" key="2">
    <source>
        <dbReference type="ARBA" id="ARBA00012961"/>
    </source>
</evidence>
<dbReference type="AlphaFoldDB" id="A3VKB4"/>
<dbReference type="GO" id="GO:0004385">
    <property type="term" value="F:GMP kinase activity"/>
    <property type="evidence" value="ECO:0007669"/>
    <property type="project" value="UniProtKB-UniRule"/>
</dbReference>
<dbReference type="GO" id="GO:0005829">
    <property type="term" value="C:cytosol"/>
    <property type="evidence" value="ECO:0007669"/>
    <property type="project" value="TreeGrafter"/>
</dbReference>
<comment type="subcellular location">
    <subcellularLocation>
        <location evidence="9">Cytoplasm</location>
    </subcellularLocation>
</comment>
<comment type="catalytic activity">
    <reaction evidence="9">
        <text>GMP + ATP = GDP + ADP</text>
        <dbReference type="Rhea" id="RHEA:20780"/>
        <dbReference type="ChEBI" id="CHEBI:30616"/>
        <dbReference type="ChEBI" id="CHEBI:58115"/>
        <dbReference type="ChEBI" id="CHEBI:58189"/>
        <dbReference type="ChEBI" id="CHEBI:456216"/>
        <dbReference type="EC" id="2.7.4.8"/>
    </reaction>
</comment>
<dbReference type="eggNOG" id="COG0194">
    <property type="taxonomic scope" value="Bacteria"/>
</dbReference>
<dbReference type="Gene3D" id="3.30.63.10">
    <property type="entry name" value="Guanylate Kinase phosphate binding domain"/>
    <property type="match status" value="1"/>
</dbReference>
<gene>
    <name evidence="9" type="primary">gmk</name>
    <name evidence="11" type="ORF">RB2654_04396</name>
</gene>
<name>A3VKB4_9RHOB</name>
<comment type="caution">
    <text evidence="11">The sequence shown here is derived from an EMBL/GenBank/DDBJ whole genome shotgun (WGS) entry which is preliminary data.</text>
</comment>
<keyword evidence="12" id="KW-1185">Reference proteome</keyword>
<dbReference type="InterPro" id="IPR008144">
    <property type="entry name" value="Guanylate_kin-like_dom"/>
</dbReference>
<dbReference type="FunFam" id="3.30.63.10:FF:000002">
    <property type="entry name" value="Guanylate kinase 1"/>
    <property type="match status" value="1"/>
</dbReference>
<dbReference type="HOGENOM" id="CLU_001715_1_0_5"/>
<proteinExistence type="inferred from homology"/>
<keyword evidence="6 9" id="KW-0418">Kinase</keyword>